<reference evidence="1" key="1">
    <citation type="submission" date="2023-05" db="EMBL/GenBank/DDBJ databases">
        <title>Cataloging the Phylogenetic Diversity of Human Bladder Bacteria.</title>
        <authorList>
            <person name="Du J."/>
        </authorList>
    </citation>
    <scope>NUCLEOTIDE SEQUENCE</scope>
    <source>
        <strain evidence="1">UMB6975B</strain>
    </source>
</reference>
<dbReference type="RefSeq" id="WP_144842135.1">
    <property type="nucleotide sequence ID" value="NZ_JAQEHJ010000009.1"/>
</dbReference>
<protein>
    <submittedName>
        <fullName evidence="1">Uncharacterized protein</fullName>
    </submittedName>
</protein>
<evidence type="ECO:0000313" key="1">
    <source>
        <dbReference type="EMBL" id="MDK6868818.1"/>
    </source>
</evidence>
<sequence>MTYQDAVNFLQKKCKCHYDYFNEQSFNNLKHRNFRTKNGNYRLPNHNPKRSKYKSDGLILHHVYENKFSNLSYLSSIRQHSDFLYQRKKNLVYCNLLEHLILHALIFKETKNEKLGIGGYKSLPTQIENLYLVEESQNEQNEQAKINHELKSAIGLTWSEVNEILVASKALLKK</sequence>
<evidence type="ECO:0000313" key="2">
    <source>
        <dbReference type="Proteomes" id="UP001232113"/>
    </source>
</evidence>
<dbReference type="Proteomes" id="UP001232113">
    <property type="component" value="Unassembled WGS sequence"/>
</dbReference>
<name>A0AAP6C429_9LACO</name>
<dbReference type="EMBL" id="JASOLY010000011">
    <property type="protein sequence ID" value="MDK6868818.1"/>
    <property type="molecule type" value="Genomic_DNA"/>
</dbReference>
<gene>
    <name evidence="1" type="ORF">QP354_07025</name>
</gene>
<dbReference type="AlphaFoldDB" id="A0AAP6C429"/>
<proteinExistence type="predicted"/>
<accession>A0AAP6C429</accession>
<organism evidence="1 2">
    <name type="scientific">Lactobacillus paragasseri</name>
    <dbReference type="NCBI Taxonomy" id="2107999"/>
    <lineage>
        <taxon>Bacteria</taxon>
        <taxon>Bacillati</taxon>
        <taxon>Bacillota</taxon>
        <taxon>Bacilli</taxon>
        <taxon>Lactobacillales</taxon>
        <taxon>Lactobacillaceae</taxon>
        <taxon>Lactobacillus</taxon>
    </lineage>
</organism>
<comment type="caution">
    <text evidence="1">The sequence shown here is derived from an EMBL/GenBank/DDBJ whole genome shotgun (WGS) entry which is preliminary data.</text>
</comment>